<evidence type="ECO:0000313" key="1">
    <source>
        <dbReference type="EMBL" id="KTC79604.1"/>
    </source>
</evidence>
<reference evidence="1 3" key="1">
    <citation type="submission" date="2015-11" db="EMBL/GenBank/DDBJ databases">
        <title>Genomic analysis of 38 Legionella species identifies large and diverse effector repertoires.</title>
        <authorList>
            <person name="Burstein D."/>
            <person name="Amaro F."/>
            <person name="Zusman T."/>
            <person name="Lifshitz Z."/>
            <person name="Cohen O."/>
            <person name="Gilbert J.A."/>
            <person name="Pupko T."/>
            <person name="Shuman H.A."/>
            <person name="Segal G."/>
        </authorList>
    </citation>
    <scope>NUCLEOTIDE SEQUENCE [LARGE SCALE GENOMIC DNA]</scope>
    <source>
        <strain evidence="1 3">ORW</strain>
    </source>
</reference>
<sequence>MKYKTTVEVQRDGSLVMTDGTLSANGDMTFAYHALVTICNDQANKGNSFQRDQQFQVQPVVQSSSGFHSDRLKVTINPEFAKDAIAVLKKEYPGLTIQNEEQLDRANEHNYKSN</sequence>
<proteinExistence type="predicted"/>
<dbReference type="Proteomes" id="UP000277577">
    <property type="component" value="Chromosome"/>
</dbReference>
<keyword evidence="4" id="KW-1185">Reference proteome</keyword>
<dbReference type="AlphaFoldDB" id="A0A0W0S955"/>
<dbReference type="EMBL" id="LR134173">
    <property type="protein sequence ID" value="VEB37601.1"/>
    <property type="molecule type" value="Genomic_DNA"/>
</dbReference>
<protein>
    <submittedName>
        <fullName evidence="1">Uncharacterized protein</fullName>
    </submittedName>
</protein>
<dbReference type="PATRIC" id="fig|28084.5.peg.1762"/>
<dbReference type="OrthoDB" id="5649397at2"/>
<gene>
    <name evidence="1" type="ORF">Lche_1624</name>
    <name evidence="2" type="ORF">NCTC11976_02299</name>
</gene>
<accession>A0A0W0S955</accession>
<reference evidence="2 4" key="2">
    <citation type="submission" date="2018-12" db="EMBL/GenBank/DDBJ databases">
        <authorList>
            <consortium name="Pathogen Informatics"/>
        </authorList>
    </citation>
    <scope>NUCLEOTIDE SEQUENCE [LARGE SCALE GENOMIC DNA]</scope>
    <source>
        <strain evidence="2 4">NCTC11976</strain>
    </source>
</reference>
<evidence type="ECO:0000313" key="4">
    <source>
        <dbReference type="Proteomes" id="UP000277577"/>
    </source>
</evidence>
<evidence type="ECO:0000313" key="3">
    <source>
        <dbReference type="Proteomes" id="UP000054921"/>
    </source>
</evidence>
<organism evidence="1 3">
    <name type="scientific">Legionella cherrii</name>
    <dbReference type="NCBI Taxonomy" id="28084"/>
    <lineage>
        <taxon>Bacteria</taxon>
        <taxon>Pseudomonadati</taxon>
        <taxon>Pseudomonadota</taxon>
        <taxon>Gammaproteobacteria</taxon>
        <taxon>Legionellales</taxon>
        <taxon>Legionellaceae</taxon>
        <taxon>Legionella</taxon>
    </lineage>
</organism>
<evidence type="ECO:0000313" key="2">
    <source>
        <dbReference type="EMBL" id="VEB37601.1"/>
    </source>
</evidence>
<dbReference type="Proteomes" id="UP000054921">
    <property type="component" value="Unassembled WGS sequence"/>
</dbReference>
<name>A0A0W0S955_9GAMM</name>
<dbReference type="STRING" id="28084.Lche_1624"/>
<dbReference type="RefSeq" id="WP_028380520.1">
    <property type="nucleotide sequence ID" value="NZ_CAAAIT010000001.1"/>
</dbReference>
<dbReference type="EMBL" id="LNXW01000013">
    <property type="protein sequence ID" value="KTC79604.1"/>
    <property type="molecule type" value="Genomic_DNA"/>
</dbReference>